<evidence type="ECO:0000256" key="1">
    <source>
        <dbReference type="ARBA" id="ARBA00004123"/>
    </source>
</evidence>
<dbReference type="PROSITE" id="PS01359">
    <property type="entry name" value="ZF_PHD_1"/>
    <property type="match status" value="1"/>
</dbReference>
<keyword evidence="3" id="KW-0863">Zinc-finger</keyword>
<dbReference type="InterPro" id="IPR019786">
    <property type="entry name" value="Zinc_finger_PHD-type_CS"/>
</dbReference>
<dbReference type="InterPro" id="IPR013083">
    <property type="entry name" value="Znf_RING/FYVE/PHD"/>
</dbReference>
<evidence type="ECO:0000256" key="3">
    <source>
        <dbReference type="ARBA" id="ARBA00022771"/>
    </source>
</evidence>
<evidence type="ECO:0000256" key="4">
    <source>
        <dbReference type="ARBA" id="ARBA00022833"/>
    </source>
</evidence>
<dbReference type="OrthoDB" id="1678912at2759"/>
<evidence type="ECO:0000256" key="6">
    <source>
        <dbReference type="SAM" id="MobiDB-lite"/>
    </source>
</evidence>
<feature type="compositionally biased region" description="Polar residues" evidence="6">
    <location>
        <begin position="648"/>
        <end position="660"/>
    </location>
</feature>
<evidence type="ECO:0000256" key="2">
    <source>
        <dbReference type="ARBA" id="ARBA00022723"/>
    </source>
</evidence>
<gene>
    <name evidence="7" type="ORF">PACLA_8A010891</name>
</gene>
<dbReference type="GO" id="GO:0048188">
    <property type="term" value="C:Set1C/COMPASS complex"/>
    <property type="evidence" value="ECO:0007669"/>
    <property type="project" value="InterPro"/>
</dbReference>
<keyword evidence="2" id="KW-0479">Metal-binding</keyword>
<dbReference type="Proteomes" id="UP001152795">
    <property type="component" value="Unassembled WGS sequence"/>
</dbReference>
<dbReference type="InterPro" id="IPR037869">
    <property type="entry name" value="Spp1/CFP1"/>
</dbReference>
<keyword evidence="8" id="KW-1185">Reference proteome</keyword>
<dbReference type="SMART" id="SM00249">
    <property type="entry name" value="PHD"/>
    <property type="match status" value="2"/>
</dbReference>
<name>A0A7D9LDF1_PARCT</name>
<evidence type="ECO:0000313" key="8">
    <source>
        <dbReference type="Proteomes" id="UP001152795"/>
    </source>
</evidence>
<dbReference type="InterPro" id="IPR047970">
    <property type="entry name" value="KDM5A_PHD2"/>
</dbReference>
<evidence type="ECO:0000256" key="5">
    <source>
        <dbReference type="ARBA" id="ARBA00023242"/>
    </source>
</evidence>
<reference evidence="7" key="1">
    <citation type="submission" date="2020-04" db="EMBL/GenBank/DDBJ databases">
        <authorList>
            <person name="Alioto T."/>
            <person name="Alioto T."/>
            <person name="Gomez Garrido J."/>
        </authorList>
    </citation>
    <scope>NUCLEOTIDE SEQUENCE</scope>
    <source>
        <strain evidence="7">A484AB</strain>
    </source>
</reference>
<dbReference type="InterPro" id="IPR011011">
    <property type="entry name" value="Znf_FYVE_PHD"/>
</dbReference>
<dbReference type="GO" id="GO:0008270">
    <property type="term" value="F:zinc ion binding"/>
    <property type="evidence" value="ECO:0007669"/>
    <property type="project" value="UniProtKB-KW"/>
</dbReference>
<dbReference type="AlphaFoldDB" id="A0A7D9LDF1"/>
<dbReference type="InterPro" id="IPR019787">
    <property type="entry name" value="Znf_PHD-finger"/>
</dbReference>
<dbReference type="PROSITE" id="PS50016">
    <property type="entry name" value="ZF_PHD_2"/>
    <property type="match status" value="2"/>
</dbReference>
<protein>
    <submittedName>
        <fullName evidence="7">Lysine-specific demethylase 5A-like</fullName>
    </submittedName>
</protein>
<dbReference type="PANTHER" id="PTHR46174">
    <property type="entry name" value="CXXC-TYPE ZINC FINGER PROTEIN 1"/>
    <property type="match status" value="1"/>
</dbReference>
<dbReference type="Pfam" id="PF00628">
    <property type="entry name" value="PHD"/>
    <property type="match status" value="2"/>
</dbReference>
<accession>A0A7D9LDF1</accession>
<feature type="compositionally biased region" description="Acidic residues" evidence="6">
    <location>
        <begin position="579"/>
        <end position="591"/>
    </location>
</feature>
<dbReference type="CDD" id="cd15606">
    <property type="entry name" value="PHD2_KDM5A"/>
    <property type="match status" value="1"/>
</dbReference>
<dbReference type="PANTHER" id="PTHR46174:SF1">
    <property type="entry name" value="CXXC-TYPE ZINC FINGER PROTEIN 1"/>
    <property type="match status" value="1"/>
</dbReference>
<dbReference type="InterPro" id="IPR001965">
    <property type="entry name" value="Znf_PHD"/>
</dbReference>
<keyword evidence="5" id="KW-0539">Nucleus</keyword>
<dbReference type="SUPFAM" id="SSF57903">
    <property type="entry name" value="FYVE/PHD zinc finger"/>
    <property type="match status" value="2"/>
</dbReference>
<dbReference type="EMBL" id="CACRXK020016908">
    <property type="protein sequence ID" value="CAB4030488.1"/>
    <property type="molecule type" value="Genomic_DNA"/>
</dbReference>
<dbReference type="Pfam" id="PF08429">
    <property type="entry name" value="PLU-1"/>
    <property type="match status" value="1"/>
</dbReference>
<organism evidence="7 8">
    <name type="scientific">Paramuricea clavata</name>
    <name type="common">Red gorgonian</name>
    <name type="synonym">Violescent sea-whip</name>
    <dbReference type="NCBI Taxonomy" id="317549"/>
    <lineage>
        <taxon>Eukaryota</taxon>
        <taxon>Metazoa</taxon>
        <taxon>Cnidaria</taxon>
        <taxon>Anthozoa</taxon>
        <taxon>Octocorallia</taxon>
        <taxon>Malacalcyonacea</taxon>
        <taxon>Plexauridae</taxon>
        <taxon>Paramuricea</taxon>
    </lineage>
</organism>
<feature type="region of interest" description="Disordered" evidence="6">
    <location>
        <begin position="648"/>
        <end position="707"/>
    </location>
</feature>
<feature type="compositionally biased region" description="Low complexity" evidence="6">
    <location>
        <begin position="661"/>
        <end position="676"/>
    </location>
</feature>
<feature type="compositionally biased region" description="Polar residues" evidence="6">
    <location>
        <begin position="404"/>
        <end position="418"/>
    </location>
</feature>
<keyword evidence="4" id="KW-0862">Zinc</keyword>
<feature type="compositionally biased region" description="Basic and acidic residues" evidence="6">
    <location>
        <begin position="459"/>
        <end position="475"/>
    </location>
</feature>
<feature type="compositionally biased region" description="Basic and acidic residues" evidence="6">
    <location>
        <begin position="531"/>
        <end position="542"/>
    </location>
</feature>
<proteinExistence type="predicted"/>
<comment type="subcellular location">
    <subcellularLocation>
        <location evidence="1">Nucleus</location>
    </subcellularLocation>
</comment>
<feature type="region of interest" description="Disordered" evidence="6">
    <location>
        <begin position="507"/>
        <end position="591"/>
    </location>
</feature>
<feature type="compositionally biased region" description="Basic residues" evidence="6">
    <location>
        <begin position="545"/>
        <end position="555"/>
    </location>
</feature>
<evidence type="ECO:0000313" key="7">
    <source>
        <dbReference type="EMBL" id="CAB4030488.1"/>
    </source>
</evidence>
<feature type="compositionally biased region" description="Basic residues" evidence="6">
    <location>
        <begin position="565"/>
        <end position="574"/>
    </location>
</feature>
<sequence>MLLTMKPHFGYEDDFLFEYSLVVEKSTQKLRSLVNTCEEWELKAKLCLQARPRHLMTSIQAIVREASLVPVHLPNINALKEALGKARDWSHKVDHVQNDEHYPYLQVLEALVMRGRPIPVRLEQLPQMESQVAAAIAWRDRTGRTFLKKNTSSTLLEILSCRKEIGVYKLPSKQRRKKDKEREKERDIIDLSELEDYIDRKPAEQSAVFRVAKQKELNELRELRKRNLARFDELNALHPENRQFCVCRKATDGYMLQCELCKEWFHSTCVPLPRTPSSKGSTKNAPSSEACRTPKYLCPLCHRSRRPRLETILSLLVSLQKLPVRLAEGEALQFLTERAMNWQDRVRQFLLCGNVAKVRQRILLEETLKQEPAAEGPATPPVVTTSTLLQQNMAMAITAQTQKTSLANQGSAPQAPVNTSTTSSESTGMEIDVVGNASQEEHKGVVDGTEGNQGTEDGNENKSDSLETRLSQRELDEVDDYMMEGDLLEVTLDETETLWKILESQRKHTEQKIQIVLPKKSEEKKRRKRKKNEEKLHDKENTTKVNKKFKQKKNKKLVDDDPDRPKRKYVRKQKKAEIVDVEGDDDDDDDDEACLARPCKHPSSDEVDWVQCDTCEQWYHNLCVGISAKTAAELESYICPYCKTAPMSTATSPDSNIDVVSTTPHSTTPRSPRSPTAKQHSGTLPQPEVINKSPTLSEHNPVLAVGR</sequence>
<dbReference type="InterPro" id="IPR013637">
    <property type="entry name" value="Lys_sp_deMease-like_dom"/>
</dbReference>
<dbReference type="CDD" id="cd15610">
    <property type="entry name" value="PHD3_KDM5A_like"/>
    <property type="match status" value="1"/>
</dbReference>
<feature type="region of interest" description="Disordered" evidence="6">
    <location>
        <begin position="404"/>
        <end position="478"/>
    </location>
</feature>
<dbReference type="Gene3D" id="3.30.40.10">
    <property type="entry name" value="Zinc/RING finger domain, C3HC4 (zinc finger)"/>
    <property type="match status" value="2"/>
</dbReference>
<dbReference type="GO" id="GO:0045893">
    <property type="term" value="P:positive regulation of DNA-templated transcription"/>
    <property type="evidence" value="ECO:0007669"/>
    <property type="project" value="TreeGrafter"/>
</dbReference>
<comment type="caution">
    <text evidence="7">The sequence shown here is derived from an EMBL/GenBank/DDBJ whole genome shotgun (WGS) entry which is preliminary data.</text>
</comment>